<name>Q680T9_ARATH</name>
<evidence type="ECO:0000313" key="1">
    <source>
        <dbReference type="EMBL" id="BAD43541.1"/>
    </source>
</evidence>
<dbReference type="EMBL" id="AK175778">
    <property type="protein sequence ID" value="BAD43541.1"/>
    <property type="molecule type" value="mRNA"/>
</dbReference>
<reference evidence="1" key="1">
    <citation type="submission" date="2004-09" db="EMBL/GenBank/DDBJ databases">
        <title>Large-scale analysis of RIKEN Arabidopsis full-length (RAFL) cDNAs.</title>
        <authorList>
            <person name="Totoki Y."/>
            <person name="Seki M."/>
            <person name="Ishida J."/>
            <person name="Nakajima M."/>
            <person name="Enju A."/>
            <person name="Kamiya A."/>
            <person name="Narusaka M."/>
            <person name="Shin-i T."/>
            <person name="Nakagawa M."/>
            <person name="Sakamoto N."/>
            <person name="Oishi K."/>
            <person name="Kohara Y."/>
            <person name="Kobayashi M."/>
            <person name="Toyoda A."/>
            <person name="Sakaki Y."/>
            <person name="Sakurai T."/>
            <person name="Iida K."/>
            <person name="Akiyama K."/>
            <person name="Satou M."/>
            <person name="Toyoda T."/>
            <person name="Konagaya A."/>
            <person name="Carninci P."/>
            <person name="Kawai J."/>
            <person name="Hayashizaki Y."/>
            <person name="Shinozaki K."/>
        </authorList>
    </citation>
    <scope>NUCLEOTIDE SEQUENCE</scope>
</reference>
<dbReference type="AlphaFoldDB" id="Q680T9"/>
<sequence length="46" mass="5264">MSLGQFRGSLKTFRPPVTTDHFNRLWRPGLVGLNEVSLRFGFDLSL</sequence>
<accession>Q680T9</accession>
<organism evidence="1">
    <name type="scientific">Arabidopsis thaliana</name>
    <name type="common">Mouse-ear cress</name>
    <dbReference type="NCBI Taxonomy" id="3702"/>
    <lineage>
        <taxon>Eukaryota</taxon>
        <taxon>Viridiplantae</taxon>
        <taxon>Streptophyta</taxon>
        <taxon>Embryophyta</taxon>
        <taxon>Tracheophyta</taxon>
        <taxon>Spermatophyta</taxon>
        <taxon>Magnoliopsida</taxon>
        <taxon>eudicotyledons</taxon>
        <taxon>Gunneridae</taxon>
        <taxon>Pentapetalae</taxon>
        <taxon>rosids</taxon>
        <taxon>malvids</taxon>
        <taxon>Brassicales</taxon>
        <taxon>Brassicaceae</taxon>
        <taxon>Camelineae</taxon>
        <taxon>Arabidopsis</taxon>
    </lineage>
</organism>
<proteinExistence type="evidence at transcript level"/>
<protein>
    <submittedName>
        <fullName evidence="1">Uncharacterized protein</fullName>
    </submittedName>
</protein>